<dbReference type="PANTHER" id="PTHR33116">
    <property type="entry name" value="REVERSE TRANSCRIPTASE ZINC-BINDING DOMAIN-CONTAINING PROTEIN-RELATED-RELATED"/>
    <property type="match status" value="1"/>
</dbReference>
<organism evidence="1 2">
    <name type="scientific">Linum trigynum</name>
    <dbReference type="NCBI Taxonomy" id="586398"/>
    <lineage>
        <taxon>Eukaryota</taxon>
        <taxon>Viridiplantae</taxon>
        <taxon>Streptophyta</taxon>
        <taxon>Embryophyta</taxon>
        <taxon>Tracheophyta</taxon>
        <taxon>Spermatophyta</taxon>
        <taxon>Magnoliopsida</taxon>
        <taxon>eudicotyledons</taxon>
        <taxon>Gunneridae</taxon>
        <taxon>Pentapetalae</taxon>
        <taxon>rosids</taxon>
        <taxon>fabids</taxon>
        <taxon>Malpighiales</taxon>
        <taxon>Linaceae</taxon>
        <taxon>Linum</taxon>
    </lineage>
</organism>
<gene>
    <name evidence="1" type="ORF">LTRI10_LOCUS44894</name>
</gene>
<sequence length="110" mass="12451">MGEAWKSLLLSHGGKEVLLKAVIQAIPSFIMCLFHLPKTLTKRMNSLLSNFFWSGSMQKNSLHWCRKEILCMPKSEGGLGFRSFNEFTLLCWLSKRGAFSRPLIPFGAIS</sequence>
<name>A0AAV2G5P0_9ROSI</name>
<accession>A0AAV2G5P0</accession>
<dbReference type="PANTHER" id="PTHR33116:SF78">
    <property type="entry name" value="OS12G0587133 PROTEIN"/>
    <property type="match status" value="1"/>
</dbReference>
<protein>
    <submittedName>
        <fullName evidence="1">Uncharacterized protein</fullName>
    </submittedName>
</protein>
<proteinExistence type="predicted"/>
<keyword evidence="2" id="KW-1185">Reference proteome</keyword>
<dbReference type="AlphaFoldDB" id="A0AAV2G5P0"/>
<dbReference type="EMBL" id="OZ034821">
    <property type="protein sequence ID" value="CAL1405085.1"/>
    <property type="molecule type" value="Genomic_DNA"/>
</dbReference>
<evidence type="ECO:0000313" key="2">
    <source>
        <dbReference type="Proteomes" id="UP001497516"/>
    </source>
</evidence>
<dbReference type="Proteomes" id="UP001497516">
    <property type="component" value="Chromosome 8"/>
</dbReference>
<reference evidence="1 2" key="1">
    <citation type="submission" date="2024-04" db="EMBL/GenBank/DDBJ databases">
        <authorList>
            <person name="Fracassetti M."/>
        </authorList>
    </citation>
    <scope>NUCLEOTIDE SEQUENCE [LARGE SCALE GENOMIC DNA]</scope>
</reference>
<evidence type="ECO:0000313" key="1">
    <source>
        <dbReference type="EMBL" id="CAL1405085.1"/>
    </source>
</evidence>